<gene>
    <name evidence="4" type="ORF">SAMN06296427_11033</name>
</gene>
<feature type="domain" description="ABC-type uncharacterised transport system" evidence="2">
    <location>
        <begin position="177"/>
        <end position="494"/>
    </location>
</feature>
<keyword evidence="1" id="KW-0812">Transmembrane</keyword>
<evidence type="ECO:0000256" key="1">
    <source>
        <dbReference type="SAM" id="Phobius"/>
    </source>
</evidence>
<dbReference type="NCBIfam" id="TIGR03521">
    <property type="entry name" value="GldG"/>
    <property type="match status" value="1"/>
</dbReference>
<protein>
    <submittedName>
        <fullName evidence="4">Gliding-associated putative ABC transporter substrate-binding component GldG</fullName>
    </submittedName>
</protein>
<sequence length="642" mass="73334">MKKNTRNIIGLIILLVGIFFLSEWVFQRFDMTKDKRYTLTPTTKNILEKIDKPIKINVLLGGQLSGDYRTLKNEISFLLDEFRNINPKITYQFLNPTKDFTSGELSDNGLAPAPVKTDEGILNIYPYARVDYDGKQLWMETLVNDPALKFEELASASTEKLEYLFMDDIRRITQVDRKNVGFLVHHDELSQIYMDGLGRALADNYNVDVYLQPIQDSSYTLKPSDVEALKHFDALIIAKPTLPFSDMDKLVIDQYIMNGGKTMWLTEGVDAEMDSIFRSGKIVAFPRDLKINEFLFNYGVRIIPAIIKDLEATKIVLADGETTSGNVSYNTYTWPYFIRGFKADSTAITSSINSVRFEFANPIEVLDNPNIKSTVLLATSPYSTLQPSMSLIELGEVAEVNSEEYQMGRIPLAVLQEGNFQSAYAARYERNEFANFKANSTNGKMIVISDGDVAKNHVLLGRPMRLGEDKYSMRPDNRNQRPVSYDNQNFLLNCVDYLLGETDFLNLKNRKLEIPTLNETKVQLDKSSWRMTNLLVPFLGIWIIGVGFIFWRKKKYSNIEINSEVYKERKTDTFAVIAFACGLGGFVILPMFFIPIGYIAALVSYFRLKENPHLKGKYLRIIGAILTSINIIWLIYQYKIFS</sequence>
<dbReference type="AlphaFoldDB" id="A0A1W2CFL8"/>
<keyword evidence="1" id="KW-1133">Transmembrane helix</keyword>
<dbReference type="OrthoDB" id="9777219at2"/>
<dbReference type="Proteomes" id="UP000192393">
    <property type="component" value="Unassembled WGS sequence"/>
</dbReference>
<dbReference type="Pfam" id="PF23357">
    <property type="entry name" value="DUF7088"/>
    <property type="match status" value="1"/>
</dbReference>
<organism evidence="4 5">
    <name type="scientific">Moheibacter sediminis</name>
    <dbReference type="NCBI Taxonomy" id="1434700"/>
    <lineage>
        <taxon>Bacteria</taxon>
        <taxon>Pseudomonadati</taxon>
        <taxon>Bacteroidota</taxon>
        <taxon>Flavobacteriia</taxon>
        <taxon>Flavobacteriales</taxon>
        <taxon>Weeksellaceae</taxon>
        <taxon>Moheibacter</taxon>
    </lineage>
</organism>
<evidence type="ECO:0000313" key="4">
    <source>
        <dbReference type="EMBL" id="SMC84047.1"/>
    </source>
</evidence>
<dbReference type="InterPro" id="IPR055396">
    <property type="entry name" value="DUF7088"/>
</dbReference>
<proteinExistence type="predicted"/>
<dbReference type="Pfam" id="PF09822">
    <property type="entry name" value="ABC_transp_aux"/>
    <property type="match status" value="1"/>
</dbReference>
<feature type="transmembrane region" description="Helical" evidence="1">
    <location>
        <begin position="534"/>
        <end position="552"/>
    </location>
</feature>
<feature type="transmembrane region" description="Helical" evidence="1">
    <location>
        <begin position="7"/>
        <end position="26"/>
    </location>
</feature>
<feature type="transmembrane region" description="Helical" evidence="1">
    <location>
        <begin position="618"/>
        <end position="636"/>
    </location>
</feature>
<evidence type="ECO:0000313" key="5">
    <source>
        <dbReference type="Proteomes" id="UP000192393"/>
    </source>
</evidence>
<name>A0A1W2CFL8_9FLAO</name>
<dbReference type="InterPro" id="IPR019196">
    <property type="entry name" value="ABC_transp_unknown"/>
</dbReference>
<feature type="domain" description="DUF7088" evidence="3">
    <location>
        <begin position="33"/>
        <end position="129"/>
    </location>
</feature>
<dbReference type="RefSeq" id="WP_084018360.1">
    <property type="nucleotide sequence ID" value="NZ_FWXS01000010.1"/>
</dbReference>
<keyword evidence="5" id="KW-1185">Reference proteome</keyword>
<dbReference type="EMBL" id="FWXS01000010">
    <property type="protein sequence ID" value="SMC84047.1"/>
    <property type="molecule type" value="Genomic_DNA"/>
</dbReference>
<accession>A0A1W2CFL8</accession>
<keyword evidence="1" id="KW-0472">Membrane</keyword>
<evidence type="ECO:0000259" key="3">
    <source>
        <dbReference type="Pfam" id="PF23357"/>
    </source>
</evidence>
<evidence type="ECO:0000259" key="2">
    <source>
        <dbReference type="Pfam" id="PF09822"/>
    </source>
</evidence>
<dbReference type="STRING" id="1434700.SAMN06296427_11033"/>
<reference evidence="4 5" key="1">
    <citation type="submission" date="2017-04" db="EMBL/GenBank/DDBJ databases">
        <authorList>
            <person name="Afonso C.L."/>
            <person name="Miller P.J."/>
            <person name="Scott M.A."/>
            <person name="Spackman E."/>
            <person name="Goraichik I."/>
            <person name="Dimitrov K.M."/>
            <person name="Suarez D.L."/>
            <person name="Swayne D.E."/>
        </authorList>
    </citation>
    <scope>NUCLEOTIDE SEQUENCE [LARGE SCALE GENOMIC DNA]</scope>
    <source>
        <strain evidence="4 5">CGMCC 1.12708</strain>
    </source>
</reference>
<dbReference type="InterPro" id="IPR019863">
    <property type="entry name" value="Motility-assoc_ABC-rel_GldG"/>
</dbReference>
<feature type="transmembrane region" description="Helical" evidence="1">
    <location>
        <begin position="573"/>
        <end position="606"/>
    </location>
</feature>